<dbReference type="AlphaFoldDB" id="A0A3M2SNI6"/>
<dbReference type="PANTHER" id="PTHR48079">
    <property type="entry name" value="PROTEIN YEEZ"/>
    <property type="match status" value="1"/>
</dbReference>
<evidence type="ECO:0000313" key="3">
    <source>
        <dbReference type="Proteomes" id="UP000277212"/>
    </source>
</evidence>
<feature type="domain" description="NAD-dependent epimerase/dehydratase" evidence="1">
    <location>
        <begin position="6"/>
        <end position="244"/>
    </location>
</feature>
<protein>
    <recommendedName>
        <fullName evidence="1">NAD-dependent epimerase/dehydratase domain-containing protein</fullName>
    </recommendedName>
</protein>
<evidence type="ECO:0000313" key="2">
    <source>
        <dbReference type="EMBL" id="RMJ19124.1"/>
    </source>
</evidence>
<evidence type="ECO:0000259" key="1">
    <source>
        <dbReference type="Pfam" id="PF01370"/>
    </source>
</evidence>
<dbReference type="GO" id="GO:0005737">
    <property type="term" value="C:cytoplasm"/>
    <property type="evidence" value="ECO:0007669"/>
    <property type="project" value="TreeGrafter"/>
</dbReference>
<dbReference type="Gene3D" id="3.40.50.720">
    <property type="entry name" value="NAD(P)-binding Rossmann-like Domain"/>
    <property type="match status" value="1"/>
</dbReference>
<name>A0A3M2SNI6_9HYPO</name>
<proteinExistence type="predicted"/>
<sequence length="352" mass="38354">MGTKTVLVTGANGYIGKAVACAFVRAGWVTYGLIRSVQSSLSLTAEEIIPIIGSIDDVDSHKVIETLLPSTLDVIVSTTENTLDYVPHFQNIVGLLQTLSVSSTANGVRPLVIFTAGSKDYGVGPHLSDDPDVAPHDELSELHPPPFAAPRVQHTPRIFESINAFAAVLVRPTNVYGRASSYYSVCFRAGSRAALVENPRERILIAPTQPNWISHSLHIDDCAEAYVAIASAPRQTVEGEVFNISSEHYETAEQIINAIIKEYDIAGGVKYVNLQDVVNHEDASLAMAIGFPQWTSSKKLRVATGWTDRRLPFSSAFHIYRLSYEAASQLRDENVDKIGKTVKSLMSTVESV</sequence>
<gene>
    <name evidence="2" type="ORF">CDV36_001173</name>
</gene>
<comment type="caution">
    <text evidence="2">The sequence shown here is derived from an EMBL/GenBank/DDBJ whole genome shotgun (WGS) entry which is preliminary data.</text>
</comment>
<dbReference type="OrthoDB" id="2735536at2759"/>
<dbReference type="InterPro" id="IPR001509">
    <property type="entry name" value="Epimerase_deHydtase"/>
</dbReference>
<keyword evidence="3" id="KW-1185">Reference proteome</keyword>
<reference evidence="2 3" key="1">
    <citation type="submission" date="2017-06" db="EMBL/GenBank/DDBJ databases">
        <title>Comparative genomic analysis of Ambrosia Fusariam Clade fungi.</title>
        <authorList>
            <person name="Stajich J.E."/>
            <person name="Carrillo J."/>
            <person name="Kijimoto T."/>
            <person name="Eskalen A."/>
            <person name="O'Donnell K."/>
            <person name="Kasson M."/>
        </authorList>
    </citation>
    <scope>NUCLEOTIDE SEQUENCE [LARGE SCALE GENOMIC DNA]</scope>
    <source>
        <strain evidence="2">UCR3666</strain>
    </source>
</reference>
<dbReference type="EMBL" id="NKUJ01000011">
    <property type="protein sequence ID" value="RMJ19124.1"/>
    <property type="molecule type" value="Genomic_DNA"/>
</dbReference>
<accession>A0A3M2SNI6</accession>
<dbReference type="GO" id="GO:0004029">
    <property type="term" value="F:aldehyde dehydrogenase (NAD+) activity"/>
    <property type="evidence" value="ECO:0007669"/>
    <property type="project" value="TreeGrafter"/>
</dbReference>
<dbReference type="Pfam" id="PF01370">
    <property type="entry name" value="Epimerase"/>
    <property type="match status" value="1"/>
</dbReference>
<dbReference type="SUPFAM" id="SSF51735">
    <property type="entry name" value="NAD(P)-binding Rossmann-fold domains"/>
    <property type="match status" value="1"/>
</dbReference>
<dbReference type="Proteomes" id="UP000277212">
    <property type="component" value="Unassembled WGS sequence"/>
</dbReference>
<dbReference type="InterPro" id="IPR036291">
    <property type="entry name" value="NAD(P)-bd_dom_sf"/>
</dbReference>
<dbReference type="PANTHER" id="PTHR48079:SF3">
    <property type="entry name" value="NAD-DEPENDENT EPIMERASE_DEHYDRATASE DOMAIN-CONTAINING PROTEIN"/>
    <property type="match status" value="1"/>
</dbReference>
<dbReference type="InterPro" id="IPR051783">
    <property type="entry name" value="NAD(P)-dependent_oxidoreduct"/>
</dbReference>
<organism evidence="2 3">
    <name type="scientific">Fusarium kuroshium</name>
    <dbReference type="NCBI Taxonomy" id="2010991"/>
    <lineage>
        <taxon>Eukaryota</taxon>
        <taxon>Fungi</taxon>
        <taxon>Dikarya</taxon>
        <taxon>Ascomycota</taxon>
        <taxon>Pezizomycotina</taxon>
        <taxon>Sordariomycetes</taxon>
        <taxon>Hypocreomycetidae</taxon>
        <taxon>Hypocreales</taxon>
        <taxon>Nectriaceae</taxon>
        <taxon>Fusarium</taxon>
        <taxon>Fusarium solani species complex</taxon>
    </lineage>
</organism>